<feature type="compositionally biased region" description="Acidic residues" evidence="8">
    <location>
        <begin position="380"/>
        <end position="397"/>
    </location>
</feature>
<organism evidence="10 11">
    <name type="scientific">Aeromicrobium camelliae</name>
    <dbReference type="NCBI Taxonomy" id="1538144"/>
    <lineage>
        <taxon>Bacteria</taxon>
        <taxon>Bacillati</taxon>
        <taxon>Actinomycetota</taxon>
        <taxon>Actinomycetes</taxon>
        <taxon>Propionibacteriales</taxon>
        <taxon>Nocardioidaceae</taxon>
        <taxon>Aeromicrobium</taxon>
    </lineage>
</organism>
<comment type="subcellular location">
    <subcellularLocation>
        <location evidence="1">Cell membrane</location>
        <topology evidence="1">Multi-pass membrane protein</topology>
    </subcellularLocation>
</comment>
<gene>
    <name evidence="10" type="ORF">EHW97_02480</name>
</gene>
<dbReference type="AlphaFoldDB" id="A0A3N6ZRV2"/>
<keyword evidence="5 9" id="KW-0812">Transmembrane</keyword>
<feature type="transmembrane region" description="Helical" evidence="9">
    <location>
        <begin position="291"/>
        <end position="312"/>
    </location>
</feature>
<proteinExistence type="inferred from homology"/>
<dbReference type="PANTHER" id="PTHR21716">
    <property type="entry name" value="TRANSMEMBRANE PROTEIN"/>
    <property type="match status" value="1"/>
</dbReference>
<evidence type="ECO:0000256" key="5">
    <source>
        <dbReference type="ARBA" id="ARBA00022692"/>
    </source>
</evidence>
<dbReference type="Proteomes" id="UP000275225">
    <property type="component" value="Unassembled WGS sequence"/>
</dbReference>
<name>A0A3N6ZRV2_9ACTN</name>
<evidence type="ECO:0000256" key="2">
    <source>
        <dbReference type="ARBA" id="ARBA00009773"/>
    </source>
</evidence>
<comment type="similarity">
    <text evidence="2">Belongs to the autoinducer-2 exporter (AI-2E) (TC 2.A.86) family.</text>
</comment>
<keyword evidence="3" id="KW-0813">Transport</keyword>
<dbReference type="Pfam" id="PF01594">
    <property type="entry name" value="AI-2E_transport"/>
    <property type="match status" value="1"/>
</dbReference>
<evidence type="ECO:0000313" key="10">
    <source>
        <dbReference type="EMBL" id="RQN09727.1"/>
    </source>
</evidence>
<evidence type="ECO:0000256" key="9">
    <source>
        <dbReference type="SAM" id="Phobius"/>
    </source>
</evidence>
<protein>
    <submittedName>
        <fullName evidence="10">AI-2E family transporter</fullName>
    </submittedName>
</protein>
<feature type="transmembrane region" description="Helical" evidence="9">
    <location>
        <begin position="31"/>
        <end position="49"/>
    </location>
</feature>
<dbReference type="InterPro" id="IPR002549">
    <property type="entry name" value="AI-2E-like"/>
</dbReference>
<reference evidence="10 11" key="1">
    <citation type="submission" date="2018-11" db="EMBL/GenBank/DDBJ databases">
        <authorList>
            <person name="Li F."/>
        </authorList>
    </citation>
    <scope>NUCLEOTIDE SEQUENCE [LARGE SCALE GENOMIC DNA]</scope>
    <source>
        <strain evidence="10 11">YS17T</strain>
    </source>
</reference>
<dbReference type="EMBL" id="RQJX01000002">
    <property type="protein sequence ID" value="RQN09727.1"/>
    <property type="molecule type" value="Genomic_DNA"/>
</dbReference>
<evidence type="ECO:0000256" key="1">
    <source>
        <dbReference type="ARBA" id="ARBA00004651"/>
    </source>
</evidence>
<dbReference type="OrthoDB" id="9784366at2"/>
<feature type="transmembrane region" description="Helical" evidence="9">
    <location>
        <begin position="264"/>
        <end position="284"/>
    </location>
</feature>
<feature type="transmembrane region" description="Helical" evidence="9">
    <location>
        <begin position="238"/>
        <end position="258"/>
    </location>
</feature>
<evidence type="ECO:0000256" key="7">
    <source>
        <dbReference type="ARBA" id="ARBA00023136"/>
    </source>
</evidence>
<dbReference type="GO" id="GO:0005886">
    <property type="term" value="C:plasma membrane"/>
    <property type="evidence" value="ECO:0007669"/>
    <property type="project" value="UniProtKB-SubCell"/>
</dbReference>
<keyword evidence="7 9" id="KW-0472">Membrane</keyword>
<evidence type="ECO:0000256" key="4">
    <source>
        <dbReference type="ARBA" id="ARBA00022475"/>
    </source>
</evidence>
<evidence type="ECO:0000313" key="11">
    <source>
        <dbReference type="Proteomes" id="UP000275225"/>
    </source>
</evidence>
<keyword evidence="11" id="KW-1185">Reference proteome</keyword>
<feature type="transmembrane region" description="Helical" evidence="9">
    <location>
        <begin position="84"/>
        <end position="106"/>
    </location>
</feature>
<keyword evidence="6 9" id="KW-1133">Transmembrane helix</keyword>
<feature type="region of interest" description="Disordered" evidence="8">
    <location>
        <begin position="365"/>
        <end position="405"/>
    </location>
</feature>
<feature type="transmembrane region" description="Helical" evidence="9">
    <location>
        <begin position="55"/>
        <end position="72"/>
    </location>
</feature>
<evidence type="ECO:0000256" key="6">
    <source>
        <dbReference type="ARBA" id="ARBA00022989"/>
    </source>
</evidence>
<evidence type="ECO:0000256" key="8">
    <source>
        <dbReference type="SAM" id="MobiDB-lite"/>
    </source>
</evidence>
<feature type="transmembrane region" description="Helical" evidence="9">
    <location>
        <begin position="169"/>
        <end position="190"/>
    </location>
</feature>
<evidence type="ECO:0000256" key="3">
    <source>
        <dbReference type="ARBA" id="ARBA00022448"/>
    </source>
</evidence>
<keyword evidence="4" id="KW-1003">Cell membrane</keyword>
<sequence length="405" mass="43425">MWAVRLTSVSETSIRDRGRVIDEGFGHLQRWGLRVVIIAAALYILGWVIGRTWMVWFPVSLAILVATVLEPPTRTLRRIGFPSALAAAVTLLGFVGGVFFVFSLLIPQVVDEAPRIVNSAASGLSEIQRWLTEGPFSVTEGQITDAIDAVQNWLQDSALDIGTGVFNTIGTVTSVLVNLVVTLILTFFFLKDGHRFLPFVRRVGGRRAGGHLAEMLTRSWNTLGGFIRTQGLVSAIDAFFIGLGLVIVGVPLAIPLAILTFFGGFIPIVGAFATGALAVLVTLVTNDFQDAIIVVLIIVAVQQLEGNVLSPWLQGKSMKLHAGIVLLSVTAGGSMFGITGAFLAVPVAAVVVEILRYLNEQIDQQVSPEAPPEDRRGSVDPDEEDPPAELEPADETAPDSRPSSP</sequence>
<accession>A0A3N6ZRV2</accession>
<dbReference type="PANTHER" id="PTHR21716:SF53">
    <property type="entry name" value="PERMEASE PERM-RELATED"/>
    <property type="match status" value="1"/>
</dbReference>
<dbReference type="GO" id="GO:0055085">
    <property type="term" value="P:transmembrane transport"/>
    <property type="evidence" value="ECO:0007669"/>
    <property type="project" value="TreeGrafter"/>
</dbReference>
<comment type="caution">
    <text evidence="10">The sequence shown here is derived from an EMBL/GenBank/DDBJ whole genome shotgun (WGS) entry which is preliminary data.</text>
</comment>
<feature type="transmembrane region" description="Helical" evidence="9">
    <location>
        <begin position="324"/>
        <end position="352"/>
    </location>
</feature>